<comment type="caution">
    <text evidence="3">The sequence shown here is derived from an EMBL/GenBank/DDBJ whole genome shotgun (WGS) entry which is preliminary data.</text>
</comment>
<feature type="transmembrane region" description="Helical" evidence="2">
    <location>
        <begin position="194"/>
        <end position="218"/>
    </location>
</feature>
<feature type="transmembrane region" description="Helical" evidence="2">
    <location>
        <begin position="118"/>
        <end position="139"/>
    </location>
</feature>
<feature type="transmembrane region" description="Helical" evidence="2">
    <location>
        <begin position="6"/>
        <end position="28"/>
    </location>
</feature>
<protein>
    <recommendedName>
        <fullName evidence="5">DUF599 domain-containing protein</fullName>
    </recommendedName>
</protein>
<dbReference type="Proteomes" id="UP000036987">
    <property type="component" value="Unassembled WGS sequence"/>
</dbReference>
<keyword evidence="4" id="KW-1185">Reference proteome</keyword>
<dbReference type="EMBL" id="LFYR01001131">
    <property type="protein sequence ID" value="KMZ64526.1"/>
    <property type="molecule type" value="Genomic_DNA"/>
</dbReference>
<dbReference type="PANTHER" id="PTHR31168:SF1">
    <property type="entry name" value="DUF599 FAMILY PROTEIN"/>
    <property type="match status" value="1"/>
</dbReference>
<proteinExistence type="predicted"/>
<evidence type="ECO:0008006" key="5">
    <source>
        <dbReference type="Google" id="ProtNLM"/>
    </source>
</evidence>
<dbReference type="PANTHER" id="PTHR31168">
    <property type="entry name" value="OS02G0292800 PROTEIN"/>
    <property type="match status" value="1"/>
</dbReference>
<dbReference type="AlphaFoldDB" id="A0A0K9P671"/>
<reference evidence="4" key="1">
    <citation type="journal article" date="2016" name="Nature">
        <title>The genome of the seagrass Zostera marina reveals angiosperm adaptation to the sea.</title>
        <authorList>
            <person name="Olsen J.L."/>
            <person name="Rouze P."/>
            <person name="Verhelst B."/>
            <person name="Lin Y.-C."/>
            <person name="Bayer T."/>
            <person name="Collen J."/>
            <person name="Dattolo E."/>
            <person name="De Paoli E."/>
            <person name="Dittami S."/>
            <person name="Maumus F."/>
            <person name="Michel G."/>
            <person name="Kersting A."/>
            <person name="Lauritano C."/>
            <person name="Lohaus R."/>
            <person name="Toepel M."/>
            <person name="Tonon T."/>
            <person name="Vanneste K."/>
            <person name="Amirebrahimi M."/>
            <person name="Brakel J."/>
            <person name="Bostroem C."/>
            <person name="Chovatia M."/>
            <person name="Grimwood J."/>
            <person name="Jenkins J.W."/>
            <person name="Jueterbock A."/>
            <person name="Mraz A."/>
            <person name="Stam W.T."/>
            <person name="Tice H."/>
            <person name="Bornberg-Bauer E."/>
            <person name="Green P.J."/>
            <person name="Pearson G.A."/>
            <person name="Procaccini G."/>
            <person name="Duarte C.M."/>
            <person name="Schmutz J."/>
            <person name="Reusch T.B.H."/>
            <person name="Van de Peer Y."/>
        </authorList>
    </citation>
    <scope>NUCLEOTIDE SEQUENCE [LARGE SCALE GENOMIC DNA]</scope>
    <source>
        <strain evidence="4">cv. Finnish</strain>
    </source>
</reference>
<name>A0A0K9P671_ZOSMR</name>
<sequence>MKFQEHLDYILVPAGLLLMFVYHAWLVYRINYQKHKTAIGINEIYRDLWIKTMFKTKNNVLAVQTLRNNLMASTIMASTSITLSSIIVVLMNNGIISNDDAGSGDSSNPLLYGNSGEVVQTVKFFLIICCFLTAFLCYVESIRYYNHVSVLINVPLDELPSRMPRNHQYVARCFNRGSNFWSLGLRAFYFSFPLFLWIFGPIPMFVCSSIMVVLLYFLDGSKESEESSHHARIADDDRDDDDEDQSKTAHVRQRVDNV</sequence>
<evidence type="ECO:0000313" key="4">
    <source>
        <dbReference type="Proteomes" id="UP000036987"/>
    </source>
</evidence>
<evidence type="ECO:0000256" key="2">
    <source>
        <dbReference type="SAM" id="Phobius"/>
    </source>
</evidence>
<gene>
    <name evidence="3" type="ORF">ZOSMA_361G00060</name>
</gene>
<dbReference type="Pfam" id="PF04654">
    <property type="entry name" value="DUF599"/>
    <property type="match status" value="1"/>
</dbReference>
<keyword evidence="2" id="KW-0812">Transmembrane</keyword>
<evidence type="ECO:0000256" key="1">
    <source>
        <dbReference type="SAM" id="MobiDB-lite"/>
    </source>
</evidence>
<feature type="transmembrane region" description="Helical" evidence="2">
    <location>
        <begin position="70"/>
        <end position="91"/>
    </location>
</feature>
<feature type="region of interest" description="Disordered" evidence="1">
    <location>
        <begin position="226"/>
        <end position="258"/>
    </location>
</feature>
<accession>A0A0K9P671</accession>
<dbReference type="OrthoDB" id="773212at2759"/>
<keyword evidence="2" id="KW-1133">Transmembrane helix</keyword>
<dbReference type="InterPro" id="IPR006747">
    <property type="entry name" value="DUF599"/>
</dbReference>
<keyword evidence="2" id="KW-0472">Membrane</keyword>
<organism evidence="3 4">
    <name type="scientific">Zostera marina</name>
    <name type="common">Eelgrass</name>
    <dbReference type="NCBI Taxonomy" id="29655"/>
    <lineage>
        <taxon>Eukaryota</taxon>
        <taxon>Viridiplantae</taxon>
        <taxon>Streptophyta</taxon>
        <taxon>Embryophyta</taxon>
        <taxon>Tracheophyta</taxon>
        <taxon>Spermatophyta</taxon>
        <taxon>Magnoliopsida</taxon>
        <taxon>Liliopsida</taxon>
        <taxon>Zosteraceae</taxon>
        <taxon>Zostera</taxon>
    </lineage>
</organism>
<feature type="compositionally biased region" description="Basic and acidic residues" evidence="1">
    <location>
        <begin position="226"/>
        <end position="235"/>
    </location>
</feature>
<evidence type="ECO:0000313" key="3">
    <source>
        <dbReference type="EMBL" id="KMZ64526.1"/>
    </source>
</evidence>
<dbReference type="OMA" id="YHHAGFV"/>